<accession>A0ABP0AC22</accession>
<protein>
    <recommendedName>
        <fullName evidence="11">Zinc finger SWIM-type containing 2</fullName>
    </recommendedName>
</protein>
<dbReference type="SMART" id="SM00184">
    <property type="entry name" value="RING"/>
    <property type="match status" value="2"/>
</dbReference>
<feature type="region of interest" description="Disordered" evidence="5">
    <location>
        <begin position="116"/>
        <end position="146"/>
    </location>
</feature>
<evidence type="ECO:0000256" key="4">
    <source>
        <dbReference type="PROSITE-ProRule" id="PRU00228"/>
    </source>
</evidence>
<keyword evidence="2 4" id="KW-0863">Zinc-finger</keyword>
<dbReference type="Proteomes" id="UP001314169">
    <property type="component" value="Chromosome 8"/>
</dbReference>
<evidence type="ECO:0000313" key="9">
    <source>
        <dbReference type="EMBL" id="CAK6448066.1"/>
    </source>
</evidence>
<dbReference type="PANTHER" id="PTHR21540:SF3">
    <property type="entry name" value="E3 UBIQUITIN-PROTEIN LIGASE ZSWIM2"/>
    <property type="match status" value="1"/>
</dbReference>
<evidence type="ECO:0000256" key="3">
    <source>
        <dbReference type="ARBA" id="ARBA00022833"/>
    </source>
</evidence>
<sequence length="569" mass="62922">MQRGGPSTAAPRRRHLSRRLGRAQDRALGGGLFLLRESGPTGFLLREEAPAPRDFRVLLGNPHTCNCPEFQKWGELCKHICWILLKKFKLPRNHEYALQLGLVEGEIEELLRGVNRVPTPPTPASDPHAHTEAGGGGGGGGGRAEQKEIGPEDICPICQEALLDRRLPVTFCRFGCGNNVHIGCMKILANYQDAAASTAMVRCPLCREDFAPLDRILEEFRNASTLVTLAERERLDRQLGLPCNGCLRCPIEGPCYKCARCEEYHLCQACFNSRCHGAHAFTFREKRNQRWKSLEKRPGGAEKHTDVKNVVEEQAPQHPETPGPALTPKHVVRSLPLLMVTKNSKLLAPGLQCRLCLRPFCLGQYARLLPCAHKFHRKCIDSWLLHKSNTCPVDAQVIYSPLLWKDTAASGRGQHPAPGTGAARSPKQEDPALFIPGTGLALPQSRAGGLPAIHQRNSEKRKTPPHCTGAHGEVTSGDPRSLSADDADPRKLIYERKIRQHFPRFFQDLPTGPFGRTPSQTFLPSITRKNNVRPPGTGRPRIGDPGQSQKPTTGSKRIHHLKKVLGARI</sequence>
<evidence type="ECO:0000313" key="10">
    <source>
        <dbReference type="Proteomes" id="UP001314169"/>
    </source>
</evidence>
<dbReference type="PROSITE" id="PS50966">
    <property type="entry name" value="ZF_SWIM"/>
    <property type="match status" value="1"/>
</dbReference>
<evidence type="ECO:0000256" key="2">
    <source>
        <dbReference type="ARBA" id="ARBA00022771"/>
    </source>
</evidence>
<dbReference type="PANTHER" id="PTHR21540">
    <property type="entry name" value="RING FINGER AND SWIM DOMAIN-CONTAINING PROTEIN 2"/>
    <property type="match status" value="1"/>
</dbReference>
<dbReference type="InterPro" id="IPR007527">
    <property type="entry name" value="Znf_SWIM"/>
</dbReference>
<dbReference type="InterPro" id="IPR043145">
    <property type="entry name" value="Znf_ZZ_sf"/>
</dbReference>
<feature type="domain" description="RING-type" evidence="6">
    <location>
        <begin position="155"/>
        <end position="207"/>
    </location>
</feature>
<keyword evidence="1" id="KW-0479">Metal-binding</keyword>
<dbReference type="PROSITE" id="PS50135">
    <property type="entry name" value="ZF_ZZ_2"/>
    <property type="match status" value="1"/>
</dbReference>
<feature type="region of interest" description="Disordered" evidence="5">
    <location>
        <begin position="410"/>
        <end position="486"/>
    </location>
</feature>
<dbReference type="Gene3D" id="3.30.60.90">
    <property type="match status" value="1"/>
</dbReference>
<feature type="domain" description="ZZ-type" evidence="7">
    <location>
        <begin position="238"/>
        <end position="289"/>
    </location>
</feature>
<evidence type="ECO:0000256" key="5">
    <source>
        <dbReference type="SAM" id="MobiDB-lite"/>
    </source>
</evidence>
<name>A0ABP0AC22_PIPNA</name>
<gene>
    <name evidence="9" type="ORF">MPIPNATIZW_LOCUS16372</name>
</gene>
<proteinExistence type="predicted"/>
<dbReference type="Pfam" id="PF04434">
    <property type="entry name" value="SWIM"/>
    <property type="match status" value="1"/>
</dbReference>
<dbReference type="InterPro" id="IPR000433">
    <property type="entry name" value="Znf_ZZ"/>
</dbReference>
<dbReference type="InterPro" id="IPR013083">
    <property type="entry name" value="Znf_RING/FYVE/PHD"/>
</dbReference>
<dbReference type="Pfam" id="PF00569">
    <property type="entry name" value="ZZ"/>
    <property type="match status" value="1"/>
</dbReference>
<organism evidence="9 10">
    <name type="scientific">Pipistrellus nathusii</name>
    <name type="common">Nathusius' pipistrelle</name>
    <dbReference type="NCBI Taxonomy" id="59473"/>
    <lineage>
        <taxon>Eukaryota</taxon>
        <taxon>Metazoa</taxon>
        <taxon>Chordata</taxon>
        <taxon>Craniata</taxon>
        <taxon>Vertebrata</taxon>
        <taxon>Euteleostomi</taxon>
        <taxon>Mammalia</taxon>
        <taxon>Eutheria</taxon>
        <taxon>Laurasiatheria</taxon>
        <taxon>Chiroptera</taxon>
        <taxon>Yangochiroptera</taxon>
        <taxon>Vespertilionidae</taxon>
        <taxon>Pipistrellus</taxon>
    </lineage>
</organism>
<feature type="domain" description="RING-type" evidence="6">
    <location>
        <begin position="353"/>
        <end position="394"/>
    </location>
</feature>
<dbReference type="InterPro" id="IPR001841">
    <property type="entry name" value="Znf_RING"/>
</dbReference>
<feature type="domain" description="SWIM-type" evidence="8">
    <location>
        <begin position="55"/>
        <end position="88"/>
    </location>
</feature>
<reference evidence="9" key="1">
    <citation type="submission" date="2023-12" db="EMBL/GenBank/DDBJ databases">
        <authorList>
            <person name="Brown T."/>
        </authorList>
    </citation>
    <scope>NUCLEOTIDE SEQUENCE</scope>
</reference>
<feature type="compositionally biased region" description="Polar residues" evidence="5">
    <location>
        <begin position="517"/>
        <end position="529"/>
    </location>
</feature>
<keyword evidence="3" id="KW-0862">Zinc</keyword>
<dbReference type="CDD" id="cd16486">
    <property type="entry name" value="mRING-H2-C3H2C2D_ZSWM2"/>
    <property type="match status" value="1"/>
</dbReference>
<feature type="compositionally biased region" description="Polar residues" evidence="5">
    <location>
        <begin position="546"/>
        <end position="555"/>
    </location>
</feature>
<evidence type="ECO:0000259" key="7">
    <source>
        <dbReference type="PROSITE" id="PS50135"/>
    </source>
</evidence>
<dbReference type="CDD" id="cd16494">
    <property type="entry name" value="RING-CH-C4HC3_ZSWM2"/>
    <property type="match status" value="1"/>
</dbReference>
<evidence type="ECO:0000256" key="1">
    <source>
        <dbReference type="ARBA" id="ARBA00022723"/>
    </source>
</evidence>
<evidence type="ECO:0000259" key="6">
    <source>
        <dbReference type="PROSITE" id="PS50089"/>
    </source>
</evidence>
<keyword evidence="10" id="KW-1185">Reference proteome</keyword>
<dbReference type="InterPro" id="IPR039903">
    <property type="entry name" value="Zswim2"/>
</dbReference>
<dbReference type="Pfam" id="PF13639">
    <property type="entry name" value="zf-RING_2"/>
    <property type="match status" value="1"/>
</dbReference>
<dbReference type="PROSITE" id="PS01357">
    <property type="entry name" value="ZF_ZZ_1"/>
    <property type="match status" value="1"/>
</dbReference>
<dbReference type="SUPFAM" id="SSF57850">
    <property type="entry name" value="RING/U-box"/>
    <property type="match status" value="3"/>
</dbReference>
<evidence type="ECO:0008006" key="11">
    <source>
        <dbReference type="Google" id="ProtNLM"/>
    </source>
</evidence>
<feature type="region of interest" description="Disordered" evidence="5">
    <location>
        <begin position="508"/>
        <end position="556"/>
    </location>
</feature>
<dbReference type="SMART" id="SM00291">
    <property type="entry name" value="ZnF_ZZ"/>
    <property type="match status" value="1"/>
</dbReference>
<dbReference type="PROSITE" id="PS50089">
    <property type="entry name" value="ZF_RING_2"/>
    <property type="match status" value="2"/>
</dbReference>
<feature type="compositionally biased region" description="Gly residues" evidence="5">
    <location>
        <begin position="133"/>
        <end position="143"/>
    </location>
</feature>
<dbReference type="Gene3D" id="3.30.40.10">
    <property type="entry name" value="Zinc/RING finger domain, C3HC4 (zinc finger)"/>
    <property type="match status" value="2"/>
</dbReference>
<evidence type="ECO:0000259" key="8">
    <source>
        <dbReference type="PROSITE" id="PS50966"/>
    </source>
</evidence>
<dbReference type="EMBL" id="OY882865">
    <property type="protein sequence ID" value="CAK6448066.1"/>
    <property type="molecule type" value="Genomic_DNA"/>
</dbReference>